<dbReference type="InParanoid" id="A0A7M7LP02"/>
<dbReference type="AlphaFoldDB" id="A0A7M7LP02"/>
<dbReference type="PANTHER" id="PTHR24068">
    <property type="entry name" value="UBIQUITIN-CONJUGATING ENZYME E2"/>
    <property type="match status" value="1"/>
</dbReference>
<dbReference type="RefSeq" id="XP_003723534.2">
    <property type="nucleotide sequence ID" value="XM_003723486.3"/>
</dbReference>
<dbReference type="PROSITE" id="PS50127">
    <property type="entry name" value="UBC_2"/>
    <property type="match status" value="1"/>
</dbReference>
<keyword evidence="2 4" id="KW-0833">Ubl conjugation pathway</keyword>
<dbReference type="PROSITE" id="PS00183">
    <property type="entry name" value="UBC_1"/>
    <property type="match status" value="1"/>
</dbReference>
<dbReference type="Pfam" id="PF00179">
    <property type="entry name" value="UQ_con"/>
    <property type="match status" value="1"/>
</dbReference>
<keyword evidence="1" id="KW-0808">Transferase</keyword>
<dbReference type="EnsemblMetazoa" id="XM_003723486">
    <property type="protein sequence ID" value="XP_003723534"/>
    <property type="gene ID" value="LOC575665"/>
</dbReference>
<dbReference type="KEGG" id="spu:575665"/>
<dbReference type="GO" id="GO:0005634">
    <property type="term" value="C:nucleus"/>
    <property type="evidence" value="ECO:0000318"/>
    <property type="project" value="GO_Central"/>
</dbReference>
<name>A0A7M7LP02_STRPU</name>
<dbReference type="OMA" id="LWKATIM"/>
<evidence type="ECO:0000256" key="1">
    <source>
        <dbReference type="ARBA" id="ARBA00022679"/>
    </source>
</evidence>
<dbReference type="Gene3D" id="3.10.110.10">
    <property type="entry name" value="Ubiquitin Conjugating Enzyme"/>
    <property type="match status" value="1"/>
</dbReference>
<accession>A0A7M7LP02</accession>
<evidence type="ECO:0000256" key="3">
    <source>
        <dbReference type="PROSITE-ProRule" id="PRU10133"/>
    </source>
</evidence>
<dbReference type="InterPro" id="IPR000608">
    <property type="entry name" value="UBC"/>
</dbReference>
<dbReference type="InterPro" id="IPR023313">
    <property type="entry name" value="UBQ-conjugating_AS"/>
</dbReference>
<sequence length="152" mass="17176">MASERSKRIAEELKSWQKPPNNCSAGPVGDDMTHWQGTIMGPVGSPYKGGVFFLSIKFPEDYPIMPPKVVFTTKVYHPNIHRSGKICLDILISEWSPTVTIAQVFEAICLMLTDPNLDDPLVPDIARIYKNDKDFFNDQAKEWTLKYAANTK</sequence>
<dbReference type="OrthoDB" id="7851174at2759"/>
<keyword evidence="8" id="KW-1185">Reference proteome</keyword>
<feature type="compositionally biased region" description="Basic and acidic residues" evidence="5">
    <location>
        <begin position="1"/>
        <end position="15"/>
    </location>
</feature>
<dbReference type="GO" id="GO:0006511">
    <property type="term" value="P:ubiquitin-dependent protein catabolic process"/>
    <property type="evidence" value="ECO:0000318"/>
    <property type="project" value="GO_Central"/>
</dbReference>
<feature type="region of interest" description="Disordered" evidence="5">
    <location>
        <begin position="1"/>
        <end position="27"/>
    </location>
</feature>
<dbReference type="FunFam" id="3.10.110.10:FF:000002">
    <property type="entry name" value="Ubiquitin-conjugating enzyme E2 D3"/>
    <property type="match status" value="1"/>
</dbReference>
<dbReference type="InterPro" id="IPR016135">
    <property type="entry name" value="UBQ-conjugating_enzyme/RWD"/>
</dbReference>
<dbReference type="SUPFAM" id="SSF54495">
    <property type="entry name" value="UBC-like"/>
    <property type="match status" value="1"/>
</dbReference>
<dbReference type="SMART" id="SM00212">
    <property type="entry name" value="UBCc"/>
    <property type="match status" value="1"/>
</dbReference>
<evidence type="ECO:0000256" key="5">
    <source>
        <dbReference type="SAM" id="MobiDB-lite"/>
    </source>
</evidence>
<protein>
    <recommendedName>
        <fullName evidence="6">UBC core domain-containing protein</fullName>
    </recommendedName>
</protein>
<comment type="similarity">
    <text evidence="4">Belongs to the ubiquitin-conjugating enzyme family.</text>
</comment>
<reference evidence="7" key="2">
    <citation type="submission" date="2021-01" db="UniProtKB">
        <authorList>
            <consortium name="EnsemblMetazoa"/>
        </authorList>
    </citation>
    <scope>IDENTIFICATION</scope>
</reference>
<reference evidence="8" key="1">
    <citation type="submission" date="2015-02" db="EMBL/GenBank/DDBJ databases">
        <title>Genome sequencing for Strongylocentrotus purpuratus.</title>
        <authorList>
            <person name="Murali S."/>
            <person name="Liu Y."/>
            <person name="Vee V."/>
            <person name="English A."/>
            <person name="Wang M."/>
            <person name="Skinner E."/>
            <person name="Han Y."/>
            <person name="Muzny D.M."/>
            <person name="Worley K.C."/>
            <person name="Gibbs R.A."/>
        </authorList>
    </citation>
    <scope>NUCLEOTIDE SEQUENCE</scope>
</reference>
<evidence type="ECO:0000313" key="8">
    <source>
        <dbReference type="Proteomes" id="UP000007110"/>
    </source>
</evidence>
<feature type="domain" description="UBC core" evidence="6">
    <location>
        <begin position="4"/>
        <end position="149"/>
    </location>
</feature>
<evidence type="ECO:0000256" key="2">
    <source>
        <dbReference type="ARBA" id="ARBA00022786"/>
    </source>
</evidence>
<organism evidence="7 8">
    <name type="scientific">Strongylocentrotus purpuratus</name>
    <name type="common">Purple sea urchin</name>
    <dbReference type="NCBI Taxonomy" id="7668"/>
    <lineage>
        <taxon>Eukaryota</taxon>
        <taxon>Metazoa</taxon>
        <taxon>Echinodermata</taxon>
        <taxon>Eleutherozoa</taxon>
        <taxon>Echinozoa</taxon>
        <taxon>Echinoidea</taxon>
        <taxon>Euechinoidea</taxon>
        <taxon>Echinacea</taxon>
        <taxon>Camarodonta</taxon>
        <taxon>Echinidea</taxon>
        <taxon>Strongylocentrotidae</taxon>
        <taxon>Strongylocentrotus</taxon>
    </lineage>
</organism>
<evidence type="ECO:0000259" key="6">
    <source>
        <dbReference type="PROSITE" id="PS50127"/>
    </source>
</evidence>
<keyword evidence="4" id="KW-0067">ATP-binding</keyword>
<evidence type="ECO:0000313" key="7">
    <source>
        <dbReference type="EnsemblMetazoa" id="XP_003723534"/>
    </source>
</evidence>
<evidence type="ECO:0000256" key="4">
    <source>
        <dbReference type="RuleBase" id="RU362109"/>
    </source>
</evidence>
<dbReference type="GO" id="GO:0005524">
    <property type="term" value="F:ATP binding"/>
    <property type="evidence" value="ECO:0007669"/>
    <property type="project" value="UniProtKB-UniRule"/>
</dbReference>
<dbReference type="GeneID" id="575665"/>
<proteinExistence type="inferred from homology"/>
<dbReference type="GO" id="GO:0061631">
    <property type="term" value="F:ubiquitin conjugating enzyme activity"/>
    <property type="evidence" value="ECO:0000318"/>
    <property type="project" value="GO_Central"/>
</dbReference>
<dbReference type="Proteomes" id="UP000007110">
    <property type="component" value="Unassembled WGS sequence"/>
</dbReference>
<feature type="active site" description="Glycyl thioester intermediate" evidence="3">
    <location>
        <position position="87"/>
    </location>
</feature>
<dbReference type="GO" id="GO:0000209">
    <property type="term" value="P:protein polyubiquitination"/>
    <property type="evidence" value="ECO:0000318"/>
    <property type="project" value="GO_Central"/>
</dbReference>
<keyword evidence="4" id="KW-0547">Nucleotide-binding</keyword>